<evidence type="ECO:0000256" key="8">
    <source>
        <dbReference type="ARBA" id="ARBA00023136"/>
    </source>
</evidence>
<dbReference type="Proteomes" id="UP000539953">
    <property type="component" value="Unassembled WGS sequence"/>
</dbReference>
<sequence>MIRKLRRKFIAITMLFVVMVLVFVFGMETYTNYKRIQSGIEETFEYAMNPANDSDSFSPGSADDHEPKHMGNVVTIDVTSDYELVNYSSGVYSMSDEDVEDVIDIVQGQPSSGMLKEDSNIYYRRKKTGDGYRIVVIDARKEVSNMRSQLIVSVELGVAACAAFFVLAYFLSGWILKPVQDSWDRQKRFVADTSHELKTPLTVILADSDILLEHDEETVKAQKQWVQSIQSEAMRMKKLVEDLLFLAKHDANRVPKQKIRCDLSEIAMSCTLPCETIAYEKELTLESEIEDDLIYSGDPNQFKQFMMIFLDNAIKYTPKGGVIHFKLYREGGKIRMMVQNSGSYIPPEAIPHLFERFYRVDKSRVYEGGYGLGLAIAKEIADMYHIHIKATSSKENGTCFSFIFEG</sequence>
<evidence type="ECO:0000256" key="3">
    <source>
        <dbReference type="ARBA" id="ARBA00012438"/>
    </source>
</evidence>
<dbReference type="InterPro" id="IPR003661">
    <property type="entry name" value="HisK_dim/P_dom"/>
</dbReference>
<dbReference type="EMBL" id="JACHHK010000001">
    <property type="protein sequence ID" value="MBB5182386.1"/>
    <property type="molecule type" value="Genomic_DNA"/>
</dbReference>
<dbReference type="Pfam" id="PF00512">
    <property type="entry name" value="HisKA"/>
    <property type="match status" value="1"/>
</dbReference>
<dbReference type="Pfam" id="PF02518">
    <property type="entry name" value="HATPase_c"/>
    <property type="match status" value="1"/>
</dbReference>
<name>A0A7W8CW32_9FIRM</name>
<keyword evidence="12" id="KW-1185">Reference proteome</keyword>
<dbReference type="InterPro" id="IPR036890">
    <property type="entry name" value="HATPase_C_sf"/>
</dbReference>
<proteinExistence type="predicted"/>
<dbReference type="RefSeq" id="WP_183327007.1">
    <property type="nucleotide sequence ID" value="NZ_JACHHK010000001.1"/>
</dbReference>
<accession>A0A7W8CW32</accession>
<feature type="transmembrane region" description="Helical" evidence="9">
    <location>
        <begin position="150"/>
        <end position="176"/>
    </location>
</feature>
<dbReference type="GO" id="GO:0016036">
    <property type="term" value="P:cellular response to phosphate starvation"/>
    <property type="evidence" value="ECO:0007669"/>
    <property type="project" value="TreeGrafter"/>
</dbReference>
<dbReference type="InterPro" id="IPR003594">
    <property type="entry name" value="HATPase_dom"/>
</dbReference>
<dbReference type="FunFam" id="3.30.565.10:FF:000006">
    <property type="entry name" value="Sensor histidine kinase WalK"/>
    <property type="match status" value="1"/>
</dbReference>
<evidence type="ECO:0000256" key="7">
    <source>
        <dbReference type="ARBA" id="ARBA00023012"/>
    </source>
</evidence>
<keyword evidence="9" id="KW-1133">Transmembrane helix</keyword>
<protein>
    <recommendedName>
        <fullName evidence="3">histidine kinase</fullName>
        <ecNumber evidence="3">2.7.13.3</ecNumber>
    </recommendedName>
</protein>
<dbReference type="Gene3D" id="3.30.565.10">
    <property type="entry name" value="Histidine kinase-like ATPase, C-terminal domain"/>
    <property type="match status" value="1"/>
</dbReference>
<keyword evidence="4" id="KW-0597">Phosphoprotein</keyword>
<evidence type="ECO:0000256" key="2">
    <source>
        <dbReference type="ARBA" id="ARBA00004370"/>
    </source>
</evidence>
<dbReference type="SMART" id="SM00387">
    <property type="entry name" value="HATPase_c"/>
    <property type="match status" value="1"/>
</dbReference>
<dbReference type="CDD" id="cd00075">
    <property type="entry name" value="HATPase"/>
    <property type="match status" value="1"/>
</dbReference>
<feature type="domain" description="Histidine kinase" evidence="10">
    <location>
        <begin position="192"/>
        <end position="406"/>
    </location>
</feature>
<keyword evidence="5" id="KW-0808">Transferase</keyword>
<dbReference type="SUPFAM" id="SSF55874">
    <property type="entry name" value="ATPase domain of HSP90 chaperone/DNA topoisomerase II/histidine kinase"/>
    <property type="match status" value="1"/>
</dbReference>
<evidence type="ECO:0000313" key="11">
    <source>
        <dbReference type="EMBL" id="MBB5182386.1"/>
    </source>
</evidence>
<dbReference type="PANTHER" id="PTHR45453">
    <property type="entry name" value="PHOSPHATE REGULON SENSOR PROTEIN PHOR"/>
    <property type="match status" value="1"/>
</dbReference>
<dbReference type="AlphaFoldDB" id="A0A7W8CW32"/>
<dbReference type="EC" id="2.7.13.3" evidence="3"/>
<gene>
    <name evidence="11" type="ORF">HNQ47_000389</name>
</gene>
<dbReference type="Gene3D" id="1.10.287.130">
    <property type="match status" value="1"/>
</dbReference>
<evidence type="ECO:0000256" key="9">
    <source>
        <dbReference type="SAM" id="Phobius"/>
    </source>
</evidence>
<comment type="catalytic activity">
    <reaction evidence="1">
        <text>ATP + protein L-histidine = ADP + protein N-phospho-L-histidine.</text>
        <dbReference type="EC" id="2.7.13.3"/>
    </reaction>
</comment>
<dbReference type="GO" id="GO:0000155">
    <property type="term" value="F:phosphorelay sensor kinase activity"/>
    <property type="evidence" value="ECO:0007669"/>
    <property type="project" value="InterPro"/>
</dbReference>
<keyword evidence="6 11" id="KW-0418">Kinase</keyword>
<keyword evidence="9" id="KW-0812">Transmembrane</keyword>
<evidence type="ECO:0000256" key="1">
    <source>
        <dbReference type="ARBA" id="ARBA00000085"/>
    </source>
</evidence>
<dbReference type="GO" id="GO:0004721">
    <property type="term" value="F:phosphoprotein phosphatase activity"/>
    <property type="evidence" value="ECO:0007669"/>
    <property type="project" value="TreeGrafter"/>
</dbReference>
<dbReference type="CDD" id="cd00082">
    <property type="entry name" value="HisKA"/>
    <property type="match status" value="1"/>
</dbReference>
<dbReference type="SMART" id="SM00388">
    <property type="entry name" value="HisKA"/>
    <property type="match status" value="1"/>
</dbReference>
<evidence type="ECO:0000256" key="6">
    <source>
        <dbReference type="ARBA" id="ARBA00022777"/>
    </source>
</evidence>
<comment type="subcellular location">
    <subcellularLocation>
        <location evidence="2">Membrane</location>
    </subcellularLocation>
</comment>
<dbReference type="SUPFAM" id="SSF47384">
    <property type="entry name" value="Homodimeric domain of signal transducing histidine kinase"/>
    <property type="match status" value="1"/>
</dbReference>
<dbReference type="InterPro" id="IPR036097">
    <property type="entry name" value="HisK_dim/P_sf"/>
</dbReference>
<keyword evidence="7" id="KW-0902">Two-component regulatory system</keyword>
<dbReference type="PANTHER" id="PTHR45453:SF1">
    <property type="entry name" value="PHOSPHATE REGULON SENSOR PROTEIN PHOR"/>
    <property type="match status" value="1"/>
</dbReference>
<evidence type="ECO:0000256" key="5">
    <source>
        <dbReference type="ARBA" id="ARBA00022679"/>
    </source>
</evidence>
<comment type="caution">
    <text evidence="11">The sequence shown here is derived from an EMBL/GenBank/DDBJ whole genome shotgun (WGS) entry which is preliminary data.</text>
</comment>
<dbReference type="PRINTS" id="PR00344">
    <property type="entry name" value="BCTRLSENSOR"/>
</dbReference>
<dbReference type="InterPro" id="IPR050351">
    <property type="entry name" value="BphY/WalK/GraS-like"/>
</dbReference>
<reference evidence="11 12" key="1">
    <citation type="submission" date="2020-08" db="EMBL/GenBank/DDBJ databases">
        <title>Genomic Encyclopedia of Type Strains, Phase IV (KMG-IV): sequencing the most valuable type-strain genomes for metagenomic binning, comparative biology and taxonomic classification.</title>
        <authorList>
            <person name="Goeker M."/>
        </authorList>
    </citation>
    <scope>NUCLEOTIDE SEQUENCE [LARGE SCALE GENOMIC DNA]</scope>
    <source>
        <strain evidence="11 12">DSM 25799</strain>
    </source>
</reference>
<organism evidence="11 12">
    <name type="scientific">Catenisphaera adipataccumulans</name>
    <dbReference type="NCBI Taxonomy" id="700500"/>
    <lineage>
        <taxon>Bacteria</taxon>
        <taxon>Bacillati</taxon>
        <taxon>Bacillota</taxon>
        <taxon>Erysipelotrichia</taxon>
        <taxon>Erysipelotrichales</taxon>
        <taxon>Erysipelotrichaceae</taxon>
        <taxon>Catenisphaera</taxon>
    </lineage>
</organism>
<feature type="transmembrane region" description="Helical" evidence="9">
    <location>
        <begin position="9"/>
        <end position="27"/>
    </location>
</feature>
<dbReference type="InterPro" id="IPR004358">
    <property type="entry name" value="Sig_transdc_His_kin-like_C"/>
</dbReference>
<dbReference type="PROSITE" id="PS50109">
    <property type="entry name" value="HIS_KIN"/>
    <property type="match status" value="1"/>
</dbReference>
<dbReference type="FunFam" id="1.10.287.130:FF:000001">
    <property type="entry name" value="Two-component sensor histidine kinase"/>
    <property type="match status" value="1"/>
</dbReference>
<dbReference type="InterPro" id="IPR005467">
    <property type="entry name" value="His_kinase_dom"/>
</dbReference>
<evidence type="ECO:0000313" key="12">
    <source>
        <dbReference type="Proteomes" id="UP000539953"/>
    </source>
</evidence>
<dbReference type="GO" id="GO:0005886">
    <property type="term" value="C:plasma membrane"/>
    <property type="evidence" value="ECO:0007669"/>
    <property type="project" value="TreeGrafter"/>
</dbReference>
<keyword evidence="8 9" id="KW-0472">Membrane</keyword>
<evidence type="ECO:0000256" key="4">
    <source>
        <dbReference type="ARBA" id="ARBA00022553"/>
    </source>
</evidence>
<evidence type="ECO:0000259" key="10">
    <source>
        <dbReference type="PROSITE" id="PS50109"/>
    </source>
</evidence>